<proteinExistence type="predicted"/>
<feature type="transmembrane region" description="Helical" evidence="2">
    <location>
        <begin position="535"/>
        <end position="556"/>
    </location>
</feature>
<keyword evidence="2" id="KW-0812">Transmembrane</keyword>
<comment type="caution">
    <text evidence="3">The sequence shown here is derived from an EMBL/GenBank/DDBJ whole genome shotgun (WGS) entry which is preliminary data.</text>
</comment>
<dbReference type="Gene3D" id="3.30.830.10">
    <property type="entry name" value="Metalloenzyme, LuxS/M16 peptidase-like"/>
    <property type="match status" value="2"/>
</dbReference>
<evidence type="ECO:0000313" key="3">
    <source>
        <dbReference type="EMBL" id="MBB4764270.1"/>
    </source>
</evidence>
<reference evidence="3 4" key="1">
    <citation type="submission" date="2020-08" db="EMBL/GenBank/DDBJ databases">
        <title>Sequencing the genomes of 1000 actinobacteria strains.</title>
        <authorList>
            <person name="Klenk H.-P."/>
        </authorList>
    </citation>
    <scope>NUCLEOTIDE SEQUENCE [LARGE SCALE GENOMIC DNA]</scope>
    <source>
        <strain evidence="3 4">DSM 43149</strain>
    </source>
</reference>
<protein>
    <recommendedName>
        <fullName evidence="5">Insulinase family protein</fullName>
    </recommendedName>
</protein>
<accession>A0A7W7MS46</accession>
<evidence type="ECO:0000313" key="4">
    <source>
        <dbReference type="Proteomes" id="UP000578112"/>
    </source>
</evidence>
<evidence type="ECO:0008006" key="5">
    <source>
        <dbReference type="Google" id="ProtNLM"/>
    </source>
</evidence>
<dbReference type="GO" id="GO:0046872">
    <property type="term" value="F:metal ion binding"/>
    <property type="evidence" value="ECO:0007669"/>
    <property type="project" value="InterPro"/>
</dbReference>
<gene>
    <name evidence="3" type="ORF">BJ971_004826</name>
</gene>
<name>A0A7W7MS46_9ACTN</name>
<keyword evidence="2" id="KW-0472">Membrane</keyword>
<evidence type="ECO:0000256" key="1">
    <source>
        <dbReference type="SAM" id="MobiDB-lite"/>
    </source>
</evidence>
<keyword evidence="4" id="KW-1185">Reference proteome</keyword>
<dbReference type="SUPFAM" id="SSF63411">
    <property type="entry name" value="LuxS/MPP-like metallohydrolase"/>
    <property type="match status" value="2"/>
</dbReference>
<feature type="region of interest" description="Disordered" evidence="1">
    <location>
        <begin position="473"/>
        <end position="494"/>
    </location>
</feature>
<dbReference type="EMBL" id="JACHNH010000001">
    <property type="protein sequence ID" value="MBB4764270.1"/>
    <property type="molecule type" value="Genomic_DNA"/>
</dbReference>
<dbReference type="InterPro" id="IPR011249">
    <property type="entry name" value="Metalloenz_LuxS/M16"/>
</dbReference>
<dbReference type="Proteomes" id="UP000578112">
    <property type="component" value="Unassembled WGS sequence"/>
</dbReference>
<sequence>MIRRTEVDGVPTLIAPTSGPLHAGLMFRVGRADETLPRAGITHLLEHLVLHPLGLADYHYNGATAPVMTYFHMQGPEKDVAGFLSGVCDSLSDLPMDRLETEKTILRTEHSSRTPQVTEPMSLWRYGARGHGLVSYPEWGLDMITPDDLRAWAARYFTRDNAVLWIAGRDVPAGLTLRLPAGERRAVPAVSSALPVTPAYFSGDARAVALEAVVRRRTAAGVFSGVLERELFRGLRQEGGLSYTAGTDYSPRGDGYAVVTALADALPEKQDAVLGGFVDILAKLRVGRIEQADVDSVVAKRADALDNAEVWASRLPSSAFAELTGEPQPSNEELIGELRNVTVGDVHEVAVEALGSALLMVPPHRSADWAGFTAAPTSSESAVEGRAYRSLEGDGARLVIGDQGVSLVGERETVTVRFDGCAAVLGWADGRRTMIGDDAITLTVEPTLFAAGSAVPPVIDAAVPAHLRVTMPAREPSAIPRPDPKRNRPPRPSFGSRYKLWKDSGVPALGVLLFVVAGISLLMIVGIAVDGDGNPRHWVLAAAGTVGSGIIARALINRVKEVRRALR</sequence>
<dbReference type="AlphaFoldDB" id="A0A7W7MS46"/>
<evidence type="ECO:0000256" key="2">
    <source>
        <dbReference type="SAM" id="Phobius"/>
    </source>
</evidence>
<dbReference type="RefSeq" id="WP_184995474.1">
    <property type="nucleotide sequence ID" value="NZ_BOMK01000048.1"/>
</dbReference>
<organism evidence="3 4">
    <name type="scientific">Actinoplanes digitatis</name>
    <dbReference type="NCBI Taxonomy" id="1868"/>
    <lineage>
        <taxon>Bacteria</taxon>
        <taxon>Bacillati</taxon>
        <taxon>Actinomycetota</taxon>
        <taxon>Actinomycetes</taxon>
        <taxon>Micromonosporales</taxon>
        <taxon>Micromonosporaceae</taxon>
        <taxon>Actinoplanes</taxon>
    </lineage>
</organism>
<feature type="transmembrane region" description="Helical" evidence="2">
    <location>
        <begin position="506"/>
        <end position="529"/>
    </location>
</feature>
<keyword evidence="2" id="KW-1133">Transmembrane helix</keyword>